<sequence>MTISTRHFAFAATLIAAVSFGSACATNTAPAPRVTPPTTTSAAHTQSATSAPRVPIPTSLAPAPTTVAAPEPYAPQQPVAPAPLPVTTQAPAPEVYYPNCAAARAAHAAPIYRGEPGYRPGLDRDNDGIACE</sequence>
<proteinExistence type="predicted"/>
<dbReference type="SMART" id="SM00894">
    <property type="entry name" value="Excalibur"/>
    <property type="match status" value="1"/>
</dbReference>
<evidence type="ECO:0000313" key="4">
    <source>
        <dbReference type="EMBL" id="RDI68331.1"/>
    </source>
</evidence>
<evidence type="ECO:0000256" key="1">
    <source>
        <dbReference type="SAM" id="MobiDB-lite"/>
    </source>
</evidence>
<dbReference type="STRING" id="1210086.GCA_001613105_01308"/>
<name>A0A370IDW2_9NOCA</name>
<accession>A0A370IDW2</accession>
<dbReference type="PROSITE" id="PS51257">
    <property type="entry name" value="PROKAR_LIPOPROTEIN"/>
    <property type="match status" value="1"/>
</dbReference>
<feature type="region of interest" description="Disordered" evidence="1">
    <location>
        <begin position="28"/>
        <end position="86"/>
    </location>
</feature>
<protein>
    <submittedName>
        <fullName evidence="4">Excalibur calcium-binding domain-containing protein</fullName>
    </submittedName>
</protein>
<dbReference type="Proteomes" id="UP000254869">
    <property type="component" value="Unassembled WGS sequence"/>
</dbReference>
<evidence type="ECO:0000259" key="3">
    <source>
        <dbReference type="SMART" id="SM00894"/>
    </source>
</evidence>
<gene>
    <name evidence="4" type="ORF">DFR76_102732</name>
</gene>
<dbReference type="EMBL" id="QQBC01000002">
    <property type="protein sequence ID" value="RDI68331.1"/>
    <property type="molecule type" value="Genomic_DNA"/>
</dbReference>
<reference evidence="4 5" key="1">
    <citation type="submission" date="2018-07" db="EMBL/GenBank/DDBJ databases">
        <title>Genomic Encyclopedia of Type Strains, Phase IV (KMG-IV): sequencing the most valuable type-strain genomes for metagenomic binning, comparative biology and taxonomic classification.</title>
        <authorList>
            <person name="Goeker M."/>
        </authorList>
    </citation>
    <scope>NUCLEOTIDE SEQUENCE [LARGE SCALE GENOMIC DNA]</scope>
    <source>
        <strain evidence="4 5">DSM 44290</strain>
    </source>
</reference>
<dbReference type="Pfam" id="PF05901">
    <property type="entry name" value="Excalibur"/>
    <property type="match status" value="1"/>
</dbReference>
<comment type="caution">
    <text evidence="4">The sequence shown here is derived from an EMBL/GenBank/DDBJ whole genome shotgun (WGS) entry which is preliminary data.</text>
</comment>
<feature type="compositionally biased region" description="Low complexity" evidence="1">
    <location>
        <begin position="28"/>
        <end position="71"/>
    </location>
</feature>
<feature type="chain" id="PRO_5016686616" evidence="2">
    <location>
        <begin position="26"/>
        <end position="132"/>
    </location>
</feature>
<evidence type="ECO:0000256" key="2">
    <source>
        <dbReference type="SAM" id="SignalP"/>
    </source>
</evidence>
<dbReference type="AlphaFoldDB" id="A0A370IDW2"/>
<keyword evidence="5" id="KW-1185">Reference proteome</keyword>
<feature type="signal peptide" evidence="2">
    <location>
        <begin position="1"/>
        <end position="25"/>
    </location>
</feature>
<feature type="compositionally biased region" description="Pro residues" evidence="1">
    <location>
        <begin position="72"/>
        <end position="84"/>
    </location>
</feature>
<organism evidence="4 5">
    <name type="scientific">Nocardia pseudobrasiliensis</name>
    <dbReference type="NCBI Taxonomy" id="45979"/>
    <lineage>
        <taxon>Bacteria</taxon>
        <taxon>Bacillati</taxon>
        <taxon>Actinomycetota</taxon>
        <taxon>Actinomycetes</taxon>
        <taxon>Mycobacteriales</taxon>
        <taxon>Nocardiaceae</taxon>
        <taxon>Nocardia</taxon>
    </lineage>
</organism>
<keyword evidence="2" id="KW-0732">Signal</keyword>
<evidence type="ECO:0000313" key="5">
    <source>
        <dbReference type="Proteomes" id="UP000254869"/>
    </source>
</evidence>
<feature type="domain" description="Excalibur calcium-binding" evidence="3">
    <location>
        <begin position="96"/>
        <end position="132"/>
    </location>
</feature>
<dbReference type="InterPro" id="IPR008613">
    <property type="entry name" value="Excalibur_Ca-bd_domain"/>
</dbReference>